<evidence type="ECO:0000256" key="6">
    <source>
        <dbReference type="PIRSR" id="PIRSR602403-1"/>
    </source>
</evidence>
<dbReference type="GO" id="GO:0005506">
    <property type="term" value="F:iron ion binding"/>
    <property type="evidence" value="ECO:0007669"/>
    <property type="project" value="InterPro"/>
</dbReference>
<evidence type="ECO:0000256" key="4">
    <source>
        <dbReference type="ARBA" id="ARBA00023002"/>
    </source>
</evidence>
<evidence type="ECO:0000256" key="3">
    <source>
        <dbReference type="ARBA" id="ARBA00022723"/>
    </source>
</evidence>
<name>A0A9W9W4N5_9EURO</name>
<dbReference type="GO" id="GO:0020037">
    <property type="term" value="F:heme binding"/>
    <property type="evidence" value="ECO:0007669"/>
    <property type="project" value="InterPro"/>
</dbReference>
<dbReference type="PANTHER" id="PTHR24305:SF180">
    <property type="entry name" value="P450, PUTATIVE (EUROFUNG)-RELATED"/>
    <property type="match status" value="1"/>
</dbReference>
<dbReference type="GO" id="GO:0004497">
    <property type="term" value="F:monooxygenase activity"/>
    <property type="evidence" value="ECO:0007669"/>
    <property type="project" value="UniProtKB-KW"/>
</dbReference>
<proteinExistence type="inferred from homology"/>
<evidence type="ECO:0008006" key="10">
    <source>
        <dbReference type="Google" id="ProtNLM"/>
    </source>
</evidence>
<dbReference type="GO" id="GO:0016705">
    <property type="term" value="F:oxidoreductase activity, acting on paired donors, with incorporation or reduction of molecular oxygen"/>
    <property type="evidence" value="ECO:0007669"/>
    <property type="project" value="InterPro"/>
</dbReference>
<dbReference type="InterPro" id="IPR002403">
    <property type="entry name" value="Cyt_P450_E_grp-IV"/>
</dbReference>
<dbReference type="Proteomes" id="UP001147747">
    <property type="component" value="Unassembled WGS sequence"/>
</dbReference>
<comment type="cofactor">
    <cofactor evidence="1 6">
        <name>heme</name>
        <dbReference type="ChEBI" id="CHEBI:30413"/>
    </cofactor>
</comment>
<keyword evidence="9" id="KW-1185">Reference proteome</keyword>
<keyword evidence="7" id="KW-0503">Monooxygenase</keyword>
<evidence type="ECO:0000256" key="2">
    <source>
        <dbReference type="ARBA" id="ARBA00010617"/>
    </source>
</evidence>
<feature type="binding site" description="axial binding residue" evidence="6">
    <location>
        <position position="475"/>
    </location>
    <ligand>
        <name>heme</name>
        <dbReference type="ChEBI" id="CHEBI:30413"/>
    </ligand>
    <ligandPart>
        <name>Fe</name>
        <dbReference type="ChEBI" id="CHEBI:18248"/>
    </ligandPart>
</feature>
<dbReference type="InterPro" id="IPR050121">
    <property type="entry name" value="Cytochrome_P450_monoxygenase"/>
</dbReference>
<dbReference type="GO" id="GO:0043386">
    <property type="term" value="P:mycotoxin biosynthetic process"/>
    <property type="evidence" value="ECO:0007669"/>
    <property type="project" value="UniProtKB-ARBA"/>
</dbReference>
<dbReference type="GeneID" id="81366709"/>
<gene>
    <name evidence="8" type="ORF">N7509_003092</name>
</gene>
<keyword evidence="6 7" id="KW-0349">Heme</keyword>
<sequence>MAVLSSLRCDLWVQGLAALGLLVLTKLLWDIYLSPLRAVPGPLLAKSTNLWRAFHTFRGRVDTKHVELHRKYGNAVRIGPNCVSISDPNLIRTIYSTQFPWRIFNGSLLNFSCVIKSDMYRPNDVLIEGHRMSNLFNSQDEDWHNKNIRPIRGLWSMTKVLEYEPLIDETITKFVGKVAMKFVDGDSAGTVFPADEWIGFFAWDVTANFSFGRHYGFIDQEKDVDNLITDSTDGLTYFAPVSQIPWIDNLLDKNPIKRIGPKPTLTGVLYAFKVVAEYQAQLSNKTITAGSVDHTLDKYLQLKETYADMVNDHQIVNWLMLSILAGGDTSSATMRAILYYLAKSPSSSGKLAAELQNASLPTPAPWMLIRDLPYLDAVIREAMRVNPGIAMIFERVVPDEGFTLPDGQYLPAGTKIGINPAVTNKDYEVFGEDADDFNPDRWFQGKDESDEHFETRSRRMKDTVDFVFGGGGRICMGRYLAMLEIKKLIATLYNVFDIQLVDVNHEWTYRNAWFVYQYDMPMVIRRRGVASQ</sequence>
<comment type="caution">
    <text evidence="8">The sequence shown here is derived from an EMBL/GenBank/DDBJ whole genome shotgun (WGS) entry which is preliminary data.</text>
</comment>
<keyword evidence="4 7" id="KW-0560">Oxidoreductase</keyword>
<dbReference type="SUPFAM" id="SSF48264">
    <property type="entry name" value="Cytochrome P450"/>
    <property type="match status" value="1"/>
</dbReference>
<dbReference type="Gene3D" id="1.10.630.10">
    <property type="entry name" value="Cytochrome P450"/>
    <property type="match status" value="1"/>
</dbReference>
<dbReference type="EMBL" id="JAPZBU010000005">
    <property type="protein sequence ID" value="KAJ5403221.1"/>
    <property type="molecule type" value="Genomic_DNA"/>
</dbReference>
<organism evidence="8 9">
    <name type="scientific">Penicillium cosmopolitanum</name>
    <dbReference type="NCBI Taxonomy" id="1131564"/>
    <lineage>
        <taxon>Eukaryota</taxon>
        <taxon>Fungi</taxon>
        <taxon>Dikarya</taxon>
        <taxon>Ascomycota</taxon>
        <taxon>Pezizomycotina</taxon>
        <taxon>Eurotiomycetes</taxon>
        <taxon>Eurotiomycetidae</taxon>
        <taxon>Eurotiales</taxon>
        <taxon>Aspergillaceae</taxon>
        <taxon>Penicillium</taxon>
    </lineage>
</organism>
<evidence type="ECO:0000256" key="1">
    <source>
        <dbReference type="ARBA" id="ARBA00001971"/>
    </source>
</evidence>
<evidence type="ECO:0000313" key="8">
    <source>
        <dbReference type="EMBL" id="KAJ5403221.1"/>
    </source>
</evidence>
<dbReference type="InterPro" id="IPR036396">
    <property type="entry name" value="Cyt_P450_sf"/>
</dbReference>
<dbReference type="PANTHER" id="PTHR24305">
    <property type="entry name" value="CYTOCHROME P450"/>
    <property type="match status" value="1"/>
</dbReference>
<reference evidence="8" key="2">
    <citation type="journal article" date="2023" name="IMA Fungus">
        <title>Comparative genomic study of the Penicillium genus elucidates a diverse pangenome and 15 lateral gene transfer events.</title>
        <authorList>
            <person name="Petersen C."/>
            <person name="Sorensen T."/>
            <person name="Nielsen M.R."/>
            <person name="Sondergaard T.E."/>
            <person name="Sorensen J.L."/>
            <person name="Fitzpatrick D.A."/>
            <person name="Frisvad J.C."/>
            <person name="Nielsen K.L."/>
        </authorList>
    </citation>
    <scope>NUCLEOTIDE SEQUENCE</scope>
    <source>
        <strain evidence="8">IBT 29677</strain>
    </source>
</reference>
<dbReference type="InterPro" id="IPR001128">
    <property type="entry name" value="Cyt_P450"/>
</dbReference>
<dbReference type="PRINTS" id="PR00385">
    <property type="entry name" value="P450"/>
</dbReference>
<dbReference type="InterPro" id="IPR017972">
    <property type="entry name" value="Cyt_P450_CS"/>
</dbReference>
<dbReference type="Pfam" id="PF00067">
    <property type="entry name" value="p450"/>
    <property type="match status" value="1"/>
</dbReference>
<reference evidence="8" key="1">
    <citation type="submission" date="2022-12" db="EMBL/GenBank/DDBJ databases">
        <authorList>
            <person name="Petersen C."/>
        </authorList>
    </citation>
    <scope>NUCLEOTIDE SEQUENCE</scope>
    <source>
        <strain evidence="8">IBT 29677</strain>
    </source>
</reference>
<comment type="similarity">
    <text evidence="2 7">Belongs to the cytochrome P450 family.</text>
</comment>
<keyword evidence="3 6" id="KW-0479">Metal-binding</keyword>
<keyword evidence="5 6" id="KW-0408">Iron</keyword>
<evidence type="ECO:0000313" key="9">
    <source>
        <dbReference type="Proteomes" id="UP001147747"/>
    </source>
</evidence>
<accession>A0A9W9W4N5</accession>
<dbReference type="PROSITE" id="PS00086">
    <property type="entry name" value="CYTOCHROME_P450"/>
    <property type="match status" value="1"/>
</dbReference>
<dbReference type="AlphaFoldDB" id="A0A9W9W4N5"/>
<dbReference type="OrthoDB" id="3934656at2759"/>
<dbReference type="CDD" id="cd11060">
    <property type="entry name" value="CYP57A1-like"/>
    <property type="match status" value="1"/>
</dbReference>
<dbReference type="PRINTS" id="PR00465">
    <property type="entry name" value="EP450IV"/>
</dbReference>
<protein>
    <recommendedName>
        <fullName evidence="10">Cytochrome P450</fullName>
    </recommendedName>
</protein>
<dbReference type="RefSeq" id="XP_056490463.1">
    <property type="nucleotide sequence ID" value="XM_056627729.1"/>
</dbReference>
<evidence type="ECO:0000256" key="5">
    <source>
        <dbReference type="ARBA" id="ARBA00023004"/>
    </source>
</evidence>
<evidence type="ECO:0000256" key="7">
    <source>
        <dbReference type="RuleBase" id="RU000461"/>
    </source>
</evidence>